<sequence length="90" mass="9864">MERLKQQTRKAFSTMETLLSIKSDLVRTADHLEKLSQAMSGHARFMEARASSQSEIDVTAHIRSINVVADELRAVAAKIDDIGGASFSST</sequence>
<reference evidence="1 2" key="1">
    <citation type="submission" date="2015-11" db="EMBL/GenBank/DDBJ databases">
        <title>Complete genome sequencing of a biphenyl-degrading bacterium, Pseudomonas putida KF715 (=NBRC110667).</title>
        <authorList>
            <person name="Suenaga H."/>
            <person name="Fujihara N."/>
            <person name="Watanabe T."/>
            <person name="Hirose J."/>
            <person name="Kimura N."/>
            <person name="Yamazoe A."/>
            <person name="Hosoyama A."/>
            <person name="Shimodaira J."/>
            <person name="Furukawa K."/>
        </authorList>
    </citation>
    <scope>NUCLEOTIDE SEQUENCE [LARGE SCALE GENOMIC DNA]</scope>
    <source>
        <strain evidence="1 2">KF715</strain>
    </source>
</reference>
<accession>A0A1L7NCB9</accession>
<evidence type="ECO:0000313" key="2">
    <source>
        <dbReference type="Proteomes" id="UP000218731"/>
    </source>
</evidence>
<gene>
    <name evidence="1" type="ORF">KF715C_ch25420</name>
</gene>
<proteinExistence type="predicted"/>
<evidence type="ECO:0000313" key="1">
    <source>
        <dbReference type="EMBL" id="BAW23115.1"/>
    </source>
</evidence>
<dbReference type="Proteomes" id="UP000218731">
    <property type="component" value="Chromosome 1"/>
</dbReference>
<dbReference type="AlphaFoldDB" id="A0A1L7NCB9"/>
<name>A0A1L7NCB9_PSEPU</name>
<dbReference type="EMBL" id="AP015029">
    <property type="protein sequence ID" value="BAW23115.1"/>
    <property type="molecule type" value="Genomic_DNA"/>
</dbReference>
<protein>
    <submittedName>
        <fullName evidence="1">Uncharacterized protein</fullName>
    </submittedName>
</protein>
<organism evidence="1 2">
    <name type="scientific">Pseudomonas putida</name>
    <name type="common">Arthrobacter siderocapsulatus</name>
    <dbReference type="NCBI Taxonomy" id="303"/>
    <lineage>
        <taxon>Bacteria</taxon>
        <taxon>Pseudomonadati</taxon>
        <taxon>Pseudomonadota</taxon>
        <taxon>Gammaproteobacteria</taxon>
        <taxon>Pseudomonadales</taxon>
        <taxon>Pseudomonadaceae</taxon>
        <taxon>Pseudomonas</taxon>
    </lineage>
</organism>